<gene>
    <name evidence="2" type="ORF">Lalb_Chr16g0381731</name>
</gene>
<reference evidence="3" key="1">
    <citation type="journal article" date="2020" name="Nat. Commun.">
        <title>Genome sequence of the cluster root forming white lupin.</title>
        <authorList>
            <person name="Hufnagel B."/>
            <person name="Marques A."/>
            <person name="Soriano A."/>
            <person name="Marques L."/>
            <person name="Divol F."/>
            <person name="Doumas P."/>
            <person name="Sallet E."/>
            <person name="Mancinotti D."/>
            <person name="Carrere S."/>
            <person name="Marande W."/>
            <person name="Arribat S."/>
            <person name="Keller J."/>
            <person name="Huneau C."/>
            <person name="Blein T."/>
            <person name="Aime D."/>
            <person name="Laguerre M."/>
            <person name="Taylor J."/>
            <person name="Schubert V."/>
            <person name="Nelson M."/>
            <person name="Geu-Flores F."/>
            <person name="Crespi M."/>
            <person name="Gallardo-Guerrero K."/>
            <person name="Delaux P.-M."/>
            <person name="Salse J."/>
            <person name="Berges H."/>
            <person name="Guyot R."/>
            <person name="Gouzy J."/>
            <person name="Peret B."/>
        </authorList>
    </citation>
    <scope>NUCLEOTIDE SEQUENCE [LARGE SCALE GENOMIC DNA]</scope>
    <source>
        <strain evidence="3">cv. Amiga</strain>
    </source>
</reference>
<evidence type="ECO:0000313" key="2">
    <source>
        <dbReference type="EMBL" id="KAE9596978.1"/>
    </source>
</evidence>
<evidence type="ECO:0000313" key="3">
    <source>
        <dbReference type="Proteomes" id="UP000447434"/>
    </source>
</evidence>
<dbReference type="Proteomes" id="UP000447434">
    <property type="component" value="Chromosome 16"/>
</dbReference>
<comment type="caution">
    <text evidence="2">The sequence shown here is derived from an EMBL/GenBank/DDBJ whole genome shotgun (WGS) entry which is preliminary data.</text>
</comment>
<keyword evidence="1" id="KW-0812">Transmembrane</keyword>
<accession>A0A6A4PBE3</accession>
<protein>
    <submittedName>
        <fullName evidence="2">Uncharacterized protein</fullName>
    </submittedName>
</protein>
<evidence type="ECO:0000256" key="1">
    <source>
        <dbReference type="SAM" id="Phobius"/>
    </source>
</evidence>
<sequence length="101" mass="11469">MAGTSLCPLHEQGSLVPNYVSSQSHFSKSNKHVIFYFLFIYVSISNWLGHGIGTGLETEDLHCPYRRNKDHLSPTLSQTLSQANHILATKINILFFIYLFI</sequence>
<keyword evidence="1" id="KW-0472">Membrane</keyword>
<dbReference type="AlphaFoldDB" id="A0A6A4PBE3"/>
<proteinExistence type="predicted"/>
<name>A0A6A4PBE3_LUPAL</name>
<keyword evidence="1" id="KW-1133">Transmembrane helix</keyword>
<dbReference type="EMBL" id="WOCE01000016">
    <property type="protein sequence ID" value="KAE9596978.1"/>
    <property type="molecule type" value="Genomic_DNA"/>
</dbReference>
<feature type="transmembrane region" description="Helical" evidence="1">
    <location>
        <begin position="33"/>
        <end position="52"/>
    </location>
</feature>
<keyword evidence="3" id="KW-1185">Reference proteome</keyword>
<organism evidence="2 3">
    <name type="scientific">Lupinus albus</name>
    <name type="common">White lupine</name>
    <name type="synonym">Lupinus termis</name>
    <dbReference type="NCBI Taxonomy" id="3870"/>
    <lineage>
        <taxon>Eukaryota</taxon>
        <taxon>Viridiplantae</taxon>
        <taxon>Streptophyta</taxon>
        <taxon>Embryophyta</taxon>
        <taxon>Tracheophyta</taxon>
        <taxon>Spermatophyta</taxon>
        <taxon>Magnoliopsida</taxon>
        <taxon>eudicotyledons</taxon>
        <taxon>Gunneridae</taxon>
        <taxon>Pentapetalae</taxon>
        <taxon>rosids</taxon>
        <taxon>fabids</taxon>
        <taxon>Fabales</taxon>
        <taxon>Fabaceae</taxon>
        <taxon>Papilionoideae</taxon>
        <taxon>50 kb inversion clade</taxon>
        <taxon>genistoids sensu lato</taxon>
        <taxon>core genistoids</taxon>
        <taxon>Genisteae</taxon>
        <taxon>Lupinus</taxon>
    </lineage>
</organism>